<keyword evidence="3" id="KW-1185">Reference proteome</keyword>
<keyword evidence="1" id="KW-0472">Membrane</keyword>
<dbReference type="Proteomes" id="UP001589585">
    <property type="component" value="Unassembled WGS sequence"/>
</dbReference>
<evidence type="ECO:0000256" key="1">
    <source>
        <dbReference type="SAM" id="Phobius"/>
    </source>
</evidence>
<keyword evidence="1" id="KW-0812">Transmembrane</keyword>
<feature type="transmembrane region" description="Helical" evidence="1">
    <location>
        <begin position="21"/>
        <end position="40"/>
    </location>
</feature>
<gene>
    <name evidence="2" type="ORF">ACFFU9_07845</name>
</gene>
<dbReference type="InterPro" id="IPR029087">
    <property type="entry name" value="Imm17"/>
</dbReference>
<dbReference type="EMBL" id="JBHMFC010000026">
    <property type="protein sequence ID" value="MFB9056658.1"/>
    <property type="molecule type" value="Genomic_DNA"/>
</dbReference>
<evidence type="ECO:0000313" key="2">
    <source>
        <dbReference type="EMBL" id="MFB9056658.1"/>
    </source>
</evidence>
<feature type="transmembrane region" description="Helical" evidence="1">
    <location>
        <begin position="68"/>
        <end position="87"/>
    </location>
</feature>
<dbReference type="RefSeq" id="WP_379860851.1">
    <property type="nucleotide sequence ID" value="NZ_JBHMFC010000026.1"/>
</dbReference>
<reference evidence="2 3" key="1">
    <citation type="submission" date="2024-09" db="EMBL/GenBank/DDBJ databases">
        <authorList>
            <person name="Sun Q."/>
            <person name="Mori K."/>
        </authorList>
    </citation>
    <scope>NUCLEOTIDE SEQUENCE [LARGE SCALE GENOMIC DNA]</scope>
    <source>
        <strain evidence="2 3">CECT 8622</strain>
    </source>
</reference>
<protein>
    <submittedName>
        <fullName evidence="2">Immunity 17 family protein</fullName>
    </submittedName>
</protein>
<evidence type="ECO:0000313" key="3">
    <source>
        <dbReference type="Proteomes" id="UP001589585"/>
    </source>
</evidence>
<proteinExistence type="predicted"/>
<comment type="caution">
    <text evidence="2">The sequence shown here is derived from an EMBL/GenBank/DDBJ whole genome shotgun (WGS) entry which is preliminary data.</text>
</comment>
<name>A0ABV5FB27_9FLAO</name>
<accession>A0ABV5FB27</accession>
<organism evidence="2 3">
    <name type="scientific">Mariniflexile ostreae</name>
    <dbReference type="NCBI Taxonomy" id="1520892"/>
    <lineage>
        <taxon>Bacteria</taxon>
        <taxon>Pseudomonadati</taxon>
        <taxon>Bacteroidota</taxon>
        <taxon>Flavobacteriia</taxon>
        <taxon>Flavobacteriales</taxon>
        <taxon>Flavobacteriaceae</taxon>
        <taxon>Mariniflexile</taxon>
    </lineage>
</organism>
<keyword evidence="1" id="KW-1133">Transmembrane helix</keyword>
<dbReference type="Pfam" id="PF15562">
    <property type="entry name" value="Imm17"/>
    <property type="match status" value="1"/>
</dbReference>
<sequence>MEEKTERFTTQFNNFISENPHYGWLIIAAGLGFLCVGYILRWKWVLNPEGRTRSVVLYEALGEETMRIIMIVCTGLVTLMGIIFFWLGETDSAATQKNTDNTNTSINTEINQ</sequence>